<accession>A0A1X0QFV3</accession>
<reference evidence="2 3" key="1">
    <citation type="journal article" date="2017" name="Environ. Microbiol.">
        <title>Decay of the glycolytic pathway and adaptation to intranuclear parasitism within Enterocytozoonidae microsporidia.</title>
        <authorList>
            <person name="Wiredu Boakye D."/>
            <person name="Jaroenlak P."/>
            <person name="Prachumwat A."/>
            <person name="Williams T.A."/>
            <person name="Bateman K.S."/>
            <person name="Itsathitphaisarn O."/>
            <person name="Sritunyalucksana K."/>
            <person name="Paszkiewicz K.H."/>
            <person name="Moore K.A."/>
            <person name="Stentiford G.D."/>
            <person name="Williams B.A."/>
        </authorList>
    </citation>
    <scope>NUCLEOTIDE SEQUENCE [LARGE SCALE GENOMIC DNA]</scope>
    <source>
        <strain evidence="3">canceri</strain>
    </source>
</reference>
<dbReference type="EMBL" id="LTAI01000540">
    <property type="protein sequence ID" value="ORD98642.1"/>
    <property type="molecule type" value="Genomic_DNA"/>
</dbReference>
<keyword evidence="1" id="KW-0812">Transmembrane</keyword>
<organism evidence="2 3">
    <name type="scientific">Hepatospora eriocheir</name>
    <dbReference type="NCBI Taxonomy" id="1081669"/>
    <lineage>
        <taxon>Eukaryota</taxon>
        <taxon>Fungi</taxon>
        <taxon>Fungi incertae sedis</taxon>
        <taxon>Microsporidia</taxon>
        <taxon>Hepatosporidae</taxon>
        <taxon>Hepatospora</taxon>
    </lineage>
</organism>
<evidence type="ECO:0000256" key="1">
    <source>
        <dbReference type="SAM" id="Phobius"/>
    </source>
</evidence>
<dbReference type="Proteomes" id="UP000192501">
    <property type="component" value="Unassembled WGS sequence"/>
</dbReference>
<name>A0A1X0QFV3_9MICR</name>
<protein>
    <submittedName>
        <fullName evidence="2">Uncharacterized protein</fullName>
    </submittedName>
</protein>
<proteinExistence type="predicted"/>
<keyword evidence="1" id="KW-1133">Transmembrane helix</keyword>
<keyword evidence="1" id="KW-0472">Membrane</keyword>
<dbReference type="AlphaFoldDB" id="A0A1X0QFV3"/>
<evidence type="ECO:0000313" key="2">
    <source>
        <dbReference type="EMBL" id="ORD98642.1"/>
    </source>
</evidence>
<dbReference type="VEuPathDB" id="MicrosporidiaDB:A0H76_2139"/>
<evidence type="ECO:0000313" key="3">
    <source>
        <dbReference type="Proteomes" id="UP000192501"/>
    </source>
</evidence>
<comment type="caution">
    <text evidence="2">The sequence shown here is derived from an EMBL/GenBank/DDBJ whole genome shotgun (WGS) entry which is preliminary data.</text>
</comment>
<sequence>MTGINLLVNGLMAIKPVSVSQVSLTLLILSNLYLLLLSNFNVSFKSFLSLSILTFFLFLILEISSLNF</sequence>
<feature type="transmembrane region" description="Helical" evidence="1">
    <location>
        <begin position="20"/>
        <end position="40"/>
    </location>
</feature>
<gene>
    <name evidence="2" type="ORF">A0H76_2139</name>
</gene>
<feature type="transmembrane region" description="Helical" evidence="1">
    <location>
        <begin position="47"/>
        <end position="66"/>
    </location>
</feature>